<dbReference type="SUPFAM" id="SSF55785">
    <property type="entry name" value="PYP-like sensor domain (PAS domain)"/>
    <property type="match status" value="1"/>
</dbReference>
<dbReference type="GO" id="GO:0003677">
    <property type="term" value="F:DNA binding"/>
    <property type="evidence" value="ECO:0007669"/>
    <property type="project" value="UniProtKB-KW"/>
</dbReference>
<reference evidence="9 10" key="1">
    <citation type="journal article" date="2015" name="Stand. Genomic Sci.">
        <title>Genomic Encyclopedia of Bacterial and Archaeal Type Strains, Phase III: the genomes of soil and plant-associated and newly described type strains.</title>
        <authorList>
            <person name="Whitman W.B."/>
            <person name="Woyke T."/>
            <person name="Klenk H.P."/>
            <person name="Zhou Y."/>
            <person name="Lilburn T.G."/>
            <person name="Beck B.J."/>
            <person name="De Vos P."/>
            <person name="Vandamme P."/>
            <person name="Eisen J.A."/>
            <person name="Garrity G."/>
            <person name="Hugenholtz P."/>
            <person name="Kyrpides N.C."/>
        </authorList>
    </citation>
    <scope>NUCLEOTIDE SEQUENCE [LARGE SCALE GENOMIC DNA]</scope>
    <source>
        <strain evidence="9 10">CGMCC 1.10116</strain>
    </source>
</reference>
<evidence type="ECO:0000256" key="3">
    <source>
        <dbReference type="ARBA" id="ARBA00022840"/>
    </source>
</evidence>
<dbReference type="GO" id="GO:0006355">
    <property type="term" value="P:regulation of DNA-templated transcription"/>
    <property type="evidence" value="ECO:0007669"/>
    <property type="project" value="InterPro"/>
</dbReference>
<feature type="domain" description="Sigma-54 factor interaction" evidence="8">
    <location>
        <begin position="149"/>
        <end position="378"/>
    </location>
</feature>
<dbReference type="InterPro" id="IPR025662">
    <property type="entry name" value="Sigma_54_int_dom_ATP-bd_1"/>
</dbReference>
<evidence type="ECO:0000313" key="10">
    <source>
        <dbReference type="Proteomes" id="UP000315711"/>
    </source>
</evidence>
<dbReference type="SUPFAM" id="SSF46689">
    <property type="entry name" value="Homeodomain-like"/>
    <property type="match status" value="1"/>
</dbReference>
<dbReference type="InterPro" id="IPR030828">
    <property type="entry name" value="HTH_TyrR"/>
</dbReference>
<keyword evidence="1" id="KW-0547">Nucleotide-binding</keyword>
<dbReference type="PROSITE" id="PS50045">
    <property type="entry name" value="SIGMA54_INTERACT_4"/>
    <property type="match status" value="1"/>
</dbReference>
<dbReference type="OrthoDB" id="9771372at2"/>
<dbReference type="Pfam" id="PF00158">
    <property type="entry name" value="Sigma54_activat"/>
    <property type="match status" value="1"/>
</dbReference>
<dbReference type="PROSITE" id="PS00675">
    <property type="entry name" value="SIGMA54_INTERACT_1"/>
    <property type="match status" value="1"/>
</dbReference>
<dbReference type="FunFam" id="3.40.50.300:FF:000006">
    <property type="entry name" value="DNA-binding transcriptional regulator NtrC"/>
    <property type="match status" value="1"/>
</dbReference>
<dbReference type="EMBL" id="VLKZ01000008">
    <property type="protein sequence ID" value="TWI54748.1"/>
    <property type="molecule type" value="Genomic_DNA"/>
</dbReference>
<dbReference type="Gene3D" id="1.10.10.60">
    <property type="entry name" value="Homeodomain-like"/>
    <property type="match status" value="1"/>
</dbReference>
<dbReference type="InterPro" id="IPR058031">
    <property type="entry name" value="AAA_lid_NorR"/>
</dbReference>
<accession>A0A562QDC3</accession>
<dbReference type="PROSITE" id="PS00688">
    <property type="entry name" value="SIGMA54_INTERACT_3"/>
    <property type="match status" value="1"/>
</dbReference>
<dbReference type="CDD" id="cd00009">
    <property type="entry name" value="AAA"/>
    <property type="match status" value="1"/>
</dbReference>
<dbReference type="InterPro" id="IPR027417">
    <property type="entry name" value="P-loop_NTPase"/>
</dbReference>
<keyword evidence="7" id="KW-0175">Coiled coil</keyword>
<dbReference type="Pfam" id="PF25601">
    <property type="entry name" value="AAA_lid_14"/>
    <property type="match status" value="1"/>
</dbReference>
<dbReference type="Gene3D" id="3.30.450.20">
    <property type="entry name" value="PAS domain"/>
    <property type="match status" value="1"/>
</dbReference>
<evidence type="ECO:0000256" key="6">
    <source>
        <dbReference type="ARBA" id="ARBA00029500"/>
    </source>
</evidence>
<dbReference type="SUPFAM" id="SSF52540">
    <property type="entry name" value="P-loop containing nucleoside triphosphate hydrolases"/>
    <property type="match status" value="1"/>
</dbReference>
<dbReference type="GO" id="GO:0005524">
    <property type="term" value="F:ATP binding"/>
    <property type="evidence" value="ECO:0007669"/>
    <property type="project" value="UniProtKB-KW"/>
</dbReference>
<evidence type="ECO:0000259" key="8">
    <source>
        <dbReference type="PROSITE" id="PS50045"/>
    </source>
</evidence>
<dbReference type="Gene3D" id="1.10.8.60">
    <property type="match status" value="1"/>
</dbReference>
<dbReference type="InterPro" id="IPR009057">
    <property type="entry name" value="Homeodomain-like_sf"/>
</dbReference>
<dbReference type="InterPro" id="IPR035965">
    <property type="entry name" value="PAS-like_dom_sf"/>
</dbReference>
<organism evidence="9 10">
    <name type="scientific">Halalkalibacter nanhaiisediminis</name>
    <dbReference type="NCBI Taxonomy" id="688079"/>
    <lineage>
        <taxon>Bacteria</taxon>
        <taxon>Bacillati</taxon>
        <taxon>Bacillota</taxon>
        <taxon>Bacilli</taxon>
        <taxon>Bacillales</taxon>
        <taxon>Bacillaceae</taxon>
        <taxon>Halalkalibacter</taxon>
    </lineage>
</organism>
<keyword evidence="2" id="KW-0058">Aromatic hydrocarbons catabolism</keyword>
<feature type="coiled-coil region" evidence="7">
    <location>
        <begin position="115"/>
        <end position="145"/>
    </location>
</feature>
<dbReference type="InterPro" id="IPR025944">
    <property type="entry name" value="Sigma_54_int_dom_CS"/>
</dbReference>
<evidence type="ECO:0000313" key="9">
    <source>
        <dbReference type="EMBL" id="TWI54748.1"/>
    </source>
</evidence>
<dbReference type="Pfam" id="PF18024">
    <property type="entry name" value="HTH_50"/>
    <property type="match status" value="1"/>
</dbReference>
<keyword evidence="3" id="KW-0067">ATP-binding</keyword>
<dbReference type="Gene3D" id="3.40.50.300">
    <property type="entry name" value="P-loop containing nucleotide triphosphate hydrolases"/>
    <property type="match status" value="1"/>
</dbReference>
<dbReference type="PANTHER" id="PTHR32071">
    <property type="entry name" value="TRANSCRIPTIONAL REGULATORY PROTEIN"/>
    <property type="match status" value="1"/>
</dbReference>
<dbReference type="InterPro" id="IPR002078">
    <property type="entry name" value="Sigma_54_int"/>
</dbReference>
<name>A0A562QDC3_9BACI</name>
<evidence type="ECO:0000256" key="4">
    <source>
        <dbReference type="ARBA" id="ARBA00023015"/>
    </source>
</evidence>
<sequence length="455" mass="52236">MVDSLAFVEMEAIFNACYDGIYVCDKNLVGIWVNEEFERTSGIPSHIWKGNSLFDLKNKGYIKKIVSLRVLEEKKEVTMLQTFKTGKTALVTGTPIFSNGTIDKIVTTTRNLTDLNRLSNEIERSEQLKKQYQKELELLKQKEKVTRHIIYKSPPMKKVIDLAFRVSQIDSLVLLLGESGVGKEIIANLLHETSQRKNMPFVEVNCGAIPKNLLESELFGYVGGSFTGATKQGKKGLFTQANHGTIFLDEIGELTLNLQVKLLRVLENLKVTPVGGIESKQLDIKIIAATNRNLEQMVQNGTFREDLYYRLNIIPIHIPPLRNRKEDIIPLCEHFLAYYNNKHNQNRYFHHSVLQAFENYHWPGNVRELRHLIERLVVLSNKSCIETIQLPLEFKYFSKYSINSEFASLKEIVENAEKFTIQTALVKYKNANQAAKALQISQPTMSRKMKYYKLN</sequence>
<protein>
    <recommendedName>
        <fullName evidence="6">HTH-type transcriptional regulatory protein TyrR</fullName>
    </recommendedName>
</protein>
<gene>
    <name evidence="9" type="ORF">IQ10_02973</name>
</gene>
<keyword evidence="10" id="KW-1185">Reference proteome</keyword>
<evidence type="ECO:0000256" key="2">
    <source>
        <dbReference type="ARBA" id="ARBA00022797"/>
    </source>
</evidence>
<keyword evidence="4" id="KW-0805">Transcription regulation</keyword>
<evidence type="ECO:0000256" key="5">
    <source>
        <dbReference type="ARBA" id="ARBA00023163"/>
    </source>
</evidence>
<evidence type="ECO:0000256" key="7">
    <source>
        <dbReference type="SAM" id="Coils"/>
    </source>
</evidence>
<comment type="caution">
    <text evidence="9">The sequence shown here is derived from an EMBL/GenBank/DDBJ whole genome shotgun (WGS) entry which is preliminary data.</text>
</comment>
<keyword evidence="5" id="KW-0804">Transcription</keyword>
<evidence type="ECO:0000256" key="1">
    <source>
        <dbReference type="ARBA" id="ARBA00022741"/>
    </source>
</evidence>
<dbReference type="PANTHER" id="PTHR32071:SF57">
    <property type="entry name" value="C4-DICARBOXYLATE TRANSPORT TRANSCRIPTIONAL REGULATORY PROTEIN DCTD"/>
    <property type="match status" value="1"/>
</dbReference>
<dbReference type="RefSeq" id="WP_158640053.1">
    <property type="nucleotide sequence ID" value="NZ_VLKZ01000008.1"/>
</dbReference>
<dbReference type="InterPro" id="IPR003593">
    <property type="entry name" value="AAA+_ATPase"/>
</dbReference>
<dbReference type="Proteomes" id="UP000315711">
    <property type="component" value="Unassembled WGS sequence"/>
</dbReference>
<proteinExistence type="predicted"/>
<dbReference type="AlphaFoldDB" id="A0A562QDC3"/>
<dbReference type="SMART" id="SM00382">
    <property type="entry name" value="AAA"/>
    <property type="match status" value="1"/>
</dbReference>